<protein>
    <recommendedName>
        <fullName evidence="3">SpoIIAA-like</fullName>
    </recommendedName>
</protein>
<proteinExistence type="predicted"/>
<keyword evidence="2" id="KW-1185">Reference proteome</keyword>
<sequence length="140" mass="15919">MPVIRSNAFAVEFDGVRGQLCLSCWDTPASEELQEGLEKALLYAEKNRVKHWLFDFRAIGTLCEEQEAWLQANFFSRMMKTMGAGNFVATVLSSECYQELLEEAGKAGLRSYNSFIIIHTFCDPVQARDWLNRSVLEPVS</sequence>
<reference evidence="2" key="1">
    <citation type="submission" date="2017-06" db="EMBL/GenBank/DDBJ databases">
        <authorList>
            <person name="Varghese N."/>
            <person name="Submissions S."/>
        </authorList>
    </citation>
    <scope>NUCLEOTIDE SEQUENCE [LARGE SCALE GENOMIC DNA]</scope>
    <source>
        <strain evidence="2">NKM1</strain>
    </source>
</reference>
<dbReference type="EMBL" id="FZOQ01000008">
    <property type="protein sequence ID" value="SNS53146.1"/>
    <property type="molecule type" value="Genomic_DNA"/>
</dbReference>
<evidence type="ECO:0008006" key="3">
    <source>
        <dbReference type="Google" id="ProtNLM"/>
    </source>
</evidence>
<evidence type="ECO:0000313" key="1">
    <source>
        <dbReference type="EMBL" id="SNS53146.1"/>
    </source>
</evidence>
<gene>
    <name evidence="1" type="ORF">SAMN06296052_10865</name>
</gene>
<organism evidence="1 2">
    <name type="scientific">Pontibacter ummariensis</name>
    <dbReference type="NCBI Taxonomy" id="1610492"/>
    <lineage>
        <taxon>Bacteria</taxon>
        <taxon>Pseudomonadati</taxon>
        <taxon>Bacteroidota</taxon>
        <taxon>Cytophagia</taxon>
        <taxon>Cytophagales</taxon>
        <taxon>Hymenobacteraceae</taxon>
        <taxon>Pontibacter</taxon>
    </lineage>
</organism>
<evidence type="ECO:0000313" key="2">
    <source>
        <dbReference type="Proteomes" id="UP000198432"/>
    </source>
</evidence>
<accession>A0A239F8D4</accession>
<dbReference type="Proteomes" id="UP000198432">
    <property type="component" value="Unassembled WGS sequence"/>
</dbReference>
<dbReference type="AlphaFoldDB" id="A0A239F8D4"/>
<name>A0A239F8D4_9BACT</name>